<dbReference type="Pfam" id="PF00887">
    <property type="entry name" value="ACBP"/>
    <property type="match status" value="1"/>
</dbReference>
<dbReference type="RefSeq" id="WP_264543099.1">
    <property type="nucleotide sequence ID" value="NZ_BAABIP010000022.1"/>
</dbReference>
<dbReference type="InterPro" id="IPR014352">
    <property type="entry name" value="FERM/acyl-CoA-bd_prot_sf"/>
</dbReference>
<evidence type="ECO:0000256" key="1">
    <source>
        <dbReference type="ARBA" id="ARBA00023121"/>
    </source>
</evidence>
<dbReference type="EMBL" id="BAABIP010000022">
    <property type="protein sequence ID" value="GAA4776504.1"/>
    <property type="molecule type" value="Genomic_DNA"/>
</dbReference>
<feature type="domain" description="ACB" evidence="2">
    <location>
        <begin position="6"/>
        <end position="97"/>
    </location>
</feature>
<keyword evidence="1" id="KW-0446">Lipid-binding</keyword>
<dbReference type="InterPro" id="IPR035984">
    <property type="entry name" value="Acyl-CoA-binding_sf"/>
</dbReference>
<dbReference type="SUPFAM" id="SSF47027">
    <property type="entry name" value="Acyl-CoA binding protein"/>
    <property type="match status" value="1"/>
</dbReference>
<keyword evidence="4" id="KW-1185">Reference proteome</keyword>
<evidence type="ECO:0000259" key="2">
    <source>
        <dbReference type="PROSITE" id="PS51228"/>
    </source>
</evidence>
<dbReference type="PROSITE" id="PS51228">
    <property type="entry name" value="ACB_2"/>
    <property type="match status" value="1"/>
</dbReference>
<gene>
    <name evidence="3" type="ORF">GCM10023230_29480</name>
</gene>
<accession>A0ABP9AA15</accession>
<protein>
    <submittedName>
        <fullName evidence="3">Acyl-CoA-binding protein</fullName>
    </submittedName>
</protein>
<organism evidence="3 4">
    <name type="scientific">Flavobacterium hankyongi</name>
    <dbReference type="NCBI Taxonomy" id="1176532"/>
    <lineage>
        <taxon>Bacteria</taxon>
        <taxon>Pseudomonadati</taxon>
        <taxon>Bacteroidota</taxon>
        <taxon>Flavobacteriia</taxon>
        <taxon>Flavobacteriales</taxon>
        <taxon>Flavobacteriaceae</taxon>
        <taxon>Flavobacterium</taxon>
    </lineage>
</organism>
<dbReference type="PANTHER" id="PTHR23310">
    <property type="entry name" value="ACYL-COA-BINDING PROTEIN, ACBP"/>
    <property type="match status" value="1"/>
</dbReference>
<name>A0ABP9AA15_9FLAO</name>
<dbReference type="InterPro" id="IPR000582">
    <property type="entry name" value="Acyl-CoA-binding_protein"/>
</dbReference>
<proteinExistence type="predicted"/>
<dbReference type="PANTHER" id="PTHR23310:SF62">
    <property type="entry name" value="ACYL-COA BINDING PROTEIN 1, ISOFORM A"/>
    <property type="match status" value="1"/>
</dbReference>
<evidence type="ECO:0000313" key="4">
    <source>
        <dbReference type="Proteomes" id="UP001500141"/>
    </source>
</evidence>
<dbReference type="Proteomes" id="UP001500141">
    <property type="component" value="Unassembled WGS sequence"/>
</dbReference>
<reference evidence="4" key="1">
    <citation type="journal article" date="2019" name="Int. J. Syst. Evol. Microbiol.">
        <title>The Global Catalogue of Microorganisms (GCM) 10K type strain sequencing project: providing services to taxonomists for standard genome sequencing and annotation.</title>
        <authorList>
            <consortium name="The Broad Institute Genomics Platform"/>
            <consortium name="The Broad Institute Genome Sequencing Center for Infectious Disease"/>
            <person name="Wu L."/>
            <person name="Ma J."/>
        </authorList>
    </citation>
    <scope>NUCLEOTIDE SEQUENCE [LARGE SCALE GENOMIC DNA]</scope>
    <source>
        <strain evidence="4">JCM 18198</strain>
    </source>
</reference>
<evidence type="ECO:0000313" key="3">
    <source>
        <dbReference type="EMBL" id="GAA4776504.1"/>
    </source>
</evidence>
<comment type="caution">
    <text evidence="3">The sequence shown here is derived from an EMBL/GenBank/DDBJ whole genome shotgun (WGS) entry which is preliminary data.</text>
</comment>
<sequence length="98" mass="11281">MSEKDLDTLFKEAFEKASNMEQDSVPQDTMLRLYAYYKQATHGAIGANPNSFNYYTGQDVRDAFKTNAWLQISNVSEEEAKRCYINLVNEILEGKNEK</sequence>
<dbReference type="Gene3D" id="1.20.80.10">
    <property type="match status" value="1"/>
</dbReference>